<dbReference type="GO" id="GO:0005524">
    <property type="term" value="F:ATP binding"/>
    <property type="evidence" value="ECO:0007669"/>
    <property type="project" value="UniProtKB-UniRule"/>
</dbReference>
<dbReference type="GO" id="GO:0045910">
    <property type="term" value="P:negative regulation of DNA recombination"/>
    <property type="evidence" value="ECO:0007669"/>
    <property type="project" value="InterPro"/>
</dbReference>
<comment type="subunit">
    <text evidence="9">Homodimer. Binds to stalled ribosomes, contacting rRNA.</text>
</comment>
<evidence type="ECO:0000256" key="5">
    <source>
        <dbReference type="ARBA" id="ARBA00022801"/>
    </source>
</evidence>
<dbReference type="InterPro" id="IPR007696">
    <property type="entry name" value="DNA_mismatch_repair_MutS_core"/>
</dbReference>
<comment type="function">
    <text evidence="9">Acts as a ribosome collision sensor, splitting the ribosome into its 2 subunits. Detects stalled/collided 70S ribosomes which it binds and splits by an ATP-hydrolysis driven conformational change. Acts upstream of the ribosome quality control system (RQC), a ribosome-associated complex that mediates the extraction of incompletely synthesized nascent chains from stalled ribosomes and their subsequent degradation. Probably generates substrates for RQC.</text>
</comment>
<dbReference type="RefSeq" id="WP_301189626.1">
    <property type="nucleotide sequence ID" value="NZ_JAPDPJ010000009.1"/>
</dbReference>
<dbReference type="EMBL" id="JAPDPJ010000009">
    <property type="protein sequence ID" value="MCW3786058.1"/>
    <property type="molecule type" value="Genomic_DNA"/>
</dbReference>
<dbReference type="InterPro" id="IPR000432">
    <property type="entry name" value="DNA_mismatch_repair_MutS_C"/>
</dbReference>
<dbReference type="InterPro" id="IPR046893">
    <property type="entry name" value="MSSS"/>
</dbReference>
<dbReference type="PANTHER" id="PTHR48466:SF2">
    <property type="entry name" value="OS10G0509000 PROTEIN"/>
    <property type="match status" value="1"/>
</dbReference>
<dbReference type="InterPro" id="IPR036187">
    <property type="entry name" value="DNA_mismatch_repair_MutS_sf"/>
</dbReference>
<dbReference type="Gene3D" id="3.30.1370.110">
    <property type="match status" value="1"/>
</dbReference>
<keyword evidence="5 9" id="KW-0378">Hydrolase</keyword>
<comment type="similarity">
    <text evidence="9">Belongs to the DNA mismatch repair MutS family. MutS2 subfamily.</text>
</comment>
<dbReference type="CDD" id="cd06503">
    <property type="entry name" value="ATP-synt_Fo_b"/>
    <property type="match status" value="1"/>
</dbReference>
<dbReference type="PIRSF" id="PIRSF005814">
    <property type="entry name" value="MutS_YshD"/>
    <property type="match status" value="1"/>
</dbReference>
<dbReference type="SUPFAM" id="SSF48334">
    <property type="entry name" value="DNA repair protein MutS, domain III"/>
    <property type="match status" value="1"/>
</dbReference>
<evidence type="ECO:0000313" key="12">
    <source>
        <dbReference type="EMBL" id="MCW3786058.1"/>
    </source>
</evidence>
<proteinExistence type="inferred from homology"/>
<dbReference type="Pfam" id="PF01713">
    <property type="entry name" value="Smr"/>
    <property type="match status" value="1"/>
</dbReference>
<dbReference type="InterPro" id="IPR027417">
    <property type="entry name" value="P-loop_NTPase"/>
</dbReference>
<keyword evidence="13" id="KW-1185">Reference proteome</keyword>
<dbReference type="InterPro" id="IPR005747">
    <property type="entry name" value="MutS2"/>
</dbReference>
<evidence type="ECO:0000256" key="7">
    <source>
        <dbReference type="ARBA" id="ARBA00022884"/>
    </source>
</evidence>
<evidence type="ECO:0000256" key="6">
    <source>
        <dbReference type="ARBA" id="ARBA00022840"/>
    </source>
</evidence>
<dbReference type="GO" id="GO:0016887">
    <property type="term" value="F:ATP hydrolysis activity"/>
    <property type="evidence" value="ECO:0007669"/>
    <property type="project" value="InterPro"/>
</dbReference>
<dbReference type="PANTHER" id="PTHR48466">
    <property type="entry name" value="OS10G0509000 PROTEIN-RELATED"/>
    <property type="match status" value="1"/>
</dbReference>
<keyword evidence="1 9" id="KW-0540">Nuclease</keyword>
<name>A0AAE3SE27_9BACT</name>
<dbReference type="Pfam" id="PF00488">
    <property type="entry name" value="MutS_V"/>
    <property type="match status" value="1"/>
</dbReference>
<dbReference type="NCBIfam" id="TIGR01069">
    <property type="entry name" value="mutS2"/>
    <property type="match status" value="1"/>
</dbReference>
<evidence type="ECO:0000256" key="2">
    <source>
        <dbReference type="ARBA" id="ARBA00022730"/>
    </source>
</evidence>
<dbReference type="GO" id="GO:0030983">
    <property type="term" value="F:mismatched DNA binding"/>
    <property type="evidence" value="ECO:0007669"/>
    <property type="project" value="InterPro"/>
</dbReference>
<gene>
    <name evidence="9" type="primary">mutS2</name>
    <name evidence="9" type="synonym">rqcU</name>
    <name evidence="12" type="ORF">OM075_06235</name>
</gene>
<evidence type="ECO:0000256" key="3">
    <source>
        <dbReference type="ARBA" id="ARBA00022741"/>
    </source>
</evidence>
<dbReference type="Proteomes" id="UP001209229">
    <property type="component" value="Unassembled WGS sequence"/>
</dbReference>
<protein>
    <recommendedName>
        <fullName evidence="9">Endonuclease MutS2</fullName>
        <ecNumber evidence="9">3.1.-.-</ecNumber>
    </recommendedName>
    <alternativeName>
        <fullName evidence="9">Ribosome-associated protein quality control-upstream factor</fullName>
        <shortName evidence="9">RQC-upstream factor</shortName>
        <shortName evidence="9">RqcU</shortName>
        <ecNumber evidence="9">3.6.4.-</ecNumber>
    </alternativeName>
</protein>
<keyword evidence="4 9" id="KW-0255">Endonuclease</keyword>
<dbReference type="GO" id="GO:0140664">
    <property type="term" value="F:ATP-dependent DNA damage sensor activity"/>
    <property type="evidence" value="ECO:0007669"/>
    <property type="project" value="InterPro"/>
</dbReference>
<dbReference type="SUPFAM" id="SSF52540">
    <property type="entry name" value="P-loop containing nucleoside triphosphate hydrolases"/>
    <property type="match status" value="1"/>
</dbReference>
<feature type="domain" description="Smr" evidence="11">
    <location>
        <begin position="770"/>
        <end position="845"/>
    </location>
</feature>
<dbReference type="InterPro" id="IPR036063">
    <property type="entry name" value="Smr_dom_sf"/>
</dbReference>
<dbReference type="GO" id="GO:0006298">
    <property type="term" value="P:mismatch repair"/>
    <property type="evidence" value="ECO:0007669"/>
    <property type="project" value="InterPro"/>
</dbReference>
<dbReference type="Gene3D" id="3.40.50.300">
    <property type="entry name" value="P-loop containing nucleotide triphosphate hydrolases"/>
    <property type="match status" value="1"/>
</dbReference>
<evidence type="ECO:0000259" key="11">
    <source>
        <dbReference type="PROSITE" id="PS50828"/>
    </source>
</evidence>
<evidence type="ECO:0000256" key="10">
    <source>
        <dbReference type="SAM" id="MobiDB-lite"/>
    </source>
</evidence>
<evidence type="ECO:0000313" key="13">
    <source>
        <dbReference type="Proteomes" id="UP001209229"/>
    </source>
</evidence>
<dbReference type="GO" id="GO:0019843">
    <property type="term" value="F:rRNA binding"/>
    <property type="evidence" value="ECO:0007669"/>
    <property type="project" value="UniProtKB-UniRule"/>
</dbReference>
<dbReference type="HAMAP" id="MF_00092">
    <property type="entry name" value="MutS2"/>
    <property type="match status" value="1"/>
</dbReference>
<dbReference type="InterPro" id="IPR045076">
    <property type="entry name" value="MutS"/>
</dbReference>
<dbReference type="InterPro" id="IPR002625">
    <property type="entry name" value="Smr_dom"/>
</dbReference>
<keyword evidence="8 9" id="KW-0238">DNA-binding</keyword>
<dbReference type="EC" id="3.1.-.-" evidence="9"/>
<accession>A0AAE3SE27</accession>
<dbReference type="FunFam" id="3.30.1370.110:FF:000004">
    <property type="entry name" value="Endonuclease MutS2"/>
    <property type="match status" value="1"/>
</dbReference>
<evidence type="ECO:0000256" key="4">
    <source>
        <dbReference type="ARBA" id="ARBA00022759"/>
    </source>
</evidence>
<dbReference type="GO" id="GO:0004519">
    <property type="term" value="F:endonuclease activity"/>
    <property type="evidence" value="ECO:0007669"/>
    <property type="project" value="UniProtKB-UniRule"/>
</dbReference>
<dbReference type="EC" id="3.6.4.-" evidence="9"/>
<reference evidence="12" key="1">
    <citation type="submission" date="2022-10" db="EMBL/GenBank/DDBJ databases">
        <authorList>
            <person name="Yu W.X."/>
        </authorList>
    </citation>
    <scope>NUCLEOTIDE SEQUENCE</scope>
    <source>
        <strain evidence="12">AAT</strain>
    </source>
</reference>
<dbReference type="GO" id="GO:0072344">
    <property type="term" value="P:rescue of stalled ribosome"/>
    <property type="evidence" value="ECO:0007669"/>
    <property type="project" value="UniProtKB-UniRule"/>
</dbReference>
<dbReference type="Pfam" id="PF20297">
    <property type="entry name" value="MSSS"/>
    <property type="match status" value="1"/>
</dbReference>
<dbReference type="AlphaFoldDB" id="A0AAE3SE27"/>
<comment type="caution">
    <text evidence="12">The sequence shown here is derived from an EMBL/GenBank/DDBJ whole genome shotgun (WGS) entry which is preliminary data.</text>
</comment>
<keyword evidence="3 9" id="KW-0547">Nucleotide-binding</keyword>
<evidence type="ECO:0000256" key="8">
    <source>
        <dbReference type="ARBA" id="ARBA00023125"/>
    </source>
</evidence>
<sequence>MIYPEFFEDKIRFTKIRELVKEQCLSSLGKERVDEMRFVTLHDVITRWVNQTNEFKKICVEETSFPTSYYIDVRGPLQRIRVEGLFLEEREMFDLRRSLTSVKDIVRFFKNKEESNTYPYLRDIASKVMVYPYIFERIDGILNKFGKIKDNASPELARIRNEIVKKQSSVSRRMASILSNARKEGLVDADANVAIRDGRAVIPVPAGNKRKLNGIIHDESSTGKTSFIEPTEIVEINNEIRELQYAERREVNRILLAFSDSIRPYIDDLIFSYEFLGIMDFIRAKAKFALKINACLPKMVNHPEVNWEEATHPLLYLQNSAEGKEVVPLDIQLNKEQRIVLISGPNAGGKSVCLQTVGLLQYMFQCGMLVPMDSRSTMGVYRHIFIDIGDQQSIENDLSTYSSHLLNMKYFLKNGTPETLILIDEFGTGTEPALGGAIAESVLKEFNKQGLNGVITTHYTNLKHYASGVDGIENGAMQFDTHQIKPLFKLIIGQPGSSFAFEIARKIGLPEDLLDEAKKQIGEEHINFDKHLREIARDKRYWEKKRDNIRRKDKQLEDVYEKYLEQLENSKKERNKIIEEARKEAEELMASANKKIERTIREIKENQAEKERTKQARESLNKFKDRLEKQDDKQKKKIEKEIERIKNRQKKKGEKSLIQEEEFVESEQKSGVEKSKTVSQPKVVKDDGIIRKGDKVRLEGQALPGEVMEVNGKNALVAFGHLMTNVKVSRLEKVSNKQVKQALRSLNQLSLGATLAEKVRTKKLVFKPDIDVRGQRTDEAIHNVTTHIDDAVMCEVETVKILHGKGNGILRQMLREMLNTMPHVKSFRDEHIQHGGSGITIVEIDI</sequence>
<feature type="binding site" evidence="9">
    <location>
        <begin position="344"/>
        <end position="351"/>
    </location>
    <ligand>
        <name>ATP</name>
        <dbReference type="ChEBI" id="CHEBI:30616"/>
    </ligand>
</feature>
<dbReference type="GO" id="GO:0043023">
    <property type="term" value="F:ribosomal large subunit binding"/>
    <property type="evidence" value="ECO:0007669"/>
    <property type="project" value="UniProtKB-UniRule"/>
</dbReference>
<dbReference type="SMART" id="SM00534">
    <property type="entry name" value="MUTSac"/>
    <property type="match status" value="1"/>
</dbReference>
<organism evidence="12 13">
    <name type="scientific">Plebeiibacterium sediminum</name>
    <dbReference type="NCBI Taxonomy" id="2992112"/>
    <lineage>
        <taxon>Bacteria</taxon>
        <taxon>Pseudomonadati</taxon>
        <taxon>Bacteroidota</taxon>
        <taxon>Bacteroidia</taxon>
        <taxon>Marinilabiliales</taxon>
        <taxon>Marinilabiliaceae</taxon>
        <taxon>Plebeiibacterium</taxon>
    </lineage>
</organism>
<feature type="region of interest" description="Disordered" evidence="10">
    <location>
        <begin position="606"/>
        <end position="637"/>
    </location>
</feature>
<keyword evidence="2 9" id="KW-0699">rRNA-binding</keyword>
<keyword evidence="7 9" id="KW-0694">RNA-binding</keyword>
<keyword evidence="6 9" id="KW-0067">ATP-binding</keyword>
<dbReference type="SMART" id="SM00463">
    <property type="entry name" value="SMR"/>
    <property type="match status" value="1"/>
</dbReference>
<evidence type="ECO:0000256" key="1">
    <source>
        <dbReference type="ARBA" id="ARBA00022722"/>
    </source>
</evidence>
<dbReference type="SMART" id="SM00533">
    <property type="entry name" value="MUTSd"/>
    <property type="match status" value="1"/>
</dbReference>
<dbReference type="FunFam" id="3.40.50.300:FF:001531">
    <property type="entry name" value="Endonuclease MutS2"/>
    <property type="match status" value="1"/>
</dbReference>
<comment type="function">
    <text evidence="9">Endonuclease that is involved in the suppression of homologous recombination and thus may have a key role in the control of bacterial genetic diversity.</text>
</comment>
<dbReference type="PROSITE" id="PS50828">
    <property type="entry name" value="SMR"/>
    <property type="match status" value="1"/>
</dbReference>
<dbReference type="SUPFAM" id="SSF160443">
    <property type="entry name" value="SMR domain-like"/>
    <property type="match status" value="1"/>
</dbReference>
<evidence type="ECO:0000256" key="9">
    <source>
        <dbReference type="HAMAP-Rule" id="MF_00092"/>
    </source>
</evidence>